<keyword evidence="1" id="KW-0378">Hydrolase</keyword>
<dbReference type="Gene3D" id="3.40.50.1110">
    <property type="entry name" value="SGNH hydrolase"/>
    <property type="match status" value="1"/>
</dbReference>
<dbReference type="PANTHER" id="PTHR22901">
    <property type="entry name" value="SIALATE O-ACETYLESTERASE"/>
    <property type="match status" value="1"/>
</dbReference>
<evidence type="ECO:0000313" key="6">
    <source>
        <dbReference type="Proteomes" id="UP001500841"/>
    </source>
</evidence>
<dbReference type="EMBL" id="BAABCV010000004">
    <property type="protein sequence ID" value="GAA4092387.1"/>
    <property type="molecule type" value="Genomic_DNA"/>
</dbReference>
<evidence type="ECO:0000256" key="2">
    <source>
        <dbReference type="SAM" id="MobiDB-lite"/>
    </source>
</evidence>
<feature type="signal peptide" evidence="3">
    <location>
        <begin position="1"/>
        <end position="20"/>
    </location>
</feature>
<feature type="chain" id="PRO_5046063696" evidence="3">
    <location>
        <begin position="21"/>
        <end position="568"/>
    </location>
</feature>
<name>A0ABP7WNG1_9SPHI</name>
<evidence type="ECO:0000259" key="4">
    <source>
        <dbReference type="Pfam" id="PF03629"/>
    </source>
</evidence>
<feature type="domain" description="Sialate O-acetylesterase" evidence="4">
    <location>
        <begin position="332"/>
        <end position="419"/>
    </location>
</feature>
<keyword evidence="3" id="KW-0732">Signal</keyword>
<feature type="region of interest" description="Disordered" evidence="2">
    <location>
        <begin position="286"/>
        <end position="311"/>
    </location>
</feature>
<evidence type="ECO:0000256" key="1">
    <source>
        <dbReference type="ARBA" id="ARBA00022801"/>
    </source>
</evidence>
<gene>
    <name evidence="5" type="ORF">GCM10022392_13220</name>
</gene>
<dbReference type="SUPFAM" id="SSF52266">
    <property type="entry name" value="SGNH hydrolase"/>
    <property type="match status" value="1"/>
</dbReference>
<comment type="caution">
    <text evidence="5">The sequence shown here is derived from an EMBL/GenBank/DDBJ whole genome shotgun (WGS) entry which is preliminary data.</text>
</comment>
<organism evidence="5 6">
    <name type="scientific">Mucilaginibacter panaciglaebae</name>
    <dbReference type="NCBI Taxonomy" id="502331"/>
    <lineage>
        <taxon>Bacteria</taxon>
        <taxon>Pseudomonadati</taxon>
        <taxon>Bacteroidota</taxon>
        <taxon>Sphingobacteriia</taxon>
        <taxon>Sphingobacteriales</taxon>
        <taxon>Sphingobacteriaceae</taxon>
        <taxon>Mucilaginibacter</taxon>
    </lineage>
</organism>
<dbReference type="Proteomes" id="UP001500841">
    <property type="component" value="Unassembled WGS sequence"/>
</dbReference>
<sequence length="568" mass="62542">MKKITSFTLILWLISTAASATVKLPAIFGDNMVLQRGIPVPIYGWADAGERVTVDFRGKTYKATTGTDGKWALKLGNYKAGGPYQMHIQGNNTDITYSNILIGDVWLASGQSNMEFGIQTEKRAANAIANATDNQIHFFYVPMNLSLSPVYDVVKQPSDSPNGKWLVCSPQVLANPRFAWHGFSGVGLYFAEALRKSEKVPMGMIGSYRGGTPVEAWISVEGLKEEPAFTRYADKQKWLVDHFDEATKTYPSRQAAYRDSLKIWNAEVGDAYNQTLKQWDKDVAAAKASNQTPPLKPKPARPAPTQPADPLGGYQSPTVCYNGVIAPLVGYGLKGVIWYQGETNGDGMSDAVDYKEHFPRMIADWRAKWALGDFPFLFVQLPNFRGAAITPSQDNWPWVREGQAKTLSLPNTGMATIIDAGEALDVHPTNKLVPGNRLALVAQQKVYGRKVVASGPVYESMKIQGNKIIISFDEIHKGLTAGSLVGDDVVNSDDKELKGFGVAGEDHKFYWAKALITGNTVTVWADEVPAPASVRYNWADNPPGNLYNKNGLPARPFRTDDWPPFDRK</sequence>
<protein>
    <submittedName>
        <fullName evidence="5">Sialate O-acetylesterase</fullName>
    </submittedName>
</protein>
<dbReference type="InterPro" id="IPR039329">
    <property type="entry name" value="SIAE"/>
</dbReference>
<dbReference type="RefSeq" id="WP_345102047.1">
    <property type="nucleotide sequence ID" value="NZ_BAABCV010000004.1"/>
</dbReference>
<accession>A0ABP7WNG1</accession>
<dbReference type="PANTHER" id="PTHR22901:SF0">
    <property type="entry name" value="SIALATE O-ACETYLESTERASE"/>
    <property type="match status" value="1"/>
</dbReference>
<dbReference type="InterPro" id="IPR036514">
    <property type="entry name" value="SGNH_hydro_sf"/>
</dbReference>
<dbReference type="Pfam" id="PF03629">
    <property type="entry name" value="SASA"/>
    <property type="match status" value="1"/>
</dbReference>
<reference evidence="6" key="1">
    <citation type="journal article" date="2019" name="Int. J. Syst. Evol. Microbiol.">
        <title>The Global Catalogue of Microorganisms (GCM) 10K type strain sequencing project: providing services to taxonomists for standard genome sequencing and annotation.</title>
        <authorList>
            <consortium name="The Broad Institute Genomics Platform"/>
            <consortium name="The Broad Institute Genome Sequencing Center for Infectious Disease"/>
            <person name="Wu L."/>
            <person name="Ma J."/>
        </authorList>
    </citation>
    <scope>NUCLEOTIDE SEQUENCE [LARGE SCALE GENOMIC DNA]</scope>
    <source>
        <strain evidence="6">JCM 17085</strain>
    </source>
</reference>
<proteinExistence type="predicted"/>
<keyword evidence="6" id="KW-1185">Reference proteome</keyword>
<evidence type="ECO:0000313" key="5">
    <source>
        <dbReference type="EMBL" id="GAA4092387.1"/>
    </source>
</evidence>
<feature type="compositionally biased region" description="Pro residues" evidence="2">
    <location>
        <begin position="294"/>
        <end position="307"/>
    </location>
</feature>
<dbReference type="InterPro" id="IPR005181">
    <property type="entry name" value="SASA"/>
</dbReference>
<evidence type="ECO:0000256" key="3">
    <source>
        <dbReference type="SAM" id="SignalP"/>
    </source>
</evidence>